<comment type="caution">
    <text evidence="1">The sequence shown here is derived from an EMBL/GenBank/DDBJ whole genome shotgun (WGS) entry which is preliminary data.</text>
</comment>
<reference evidence="1 2" key="1">
    <citation type="journal article" date="2018" name="Nat. Ecol. Evol.">
        <title>Shark genomes provide insights into elasmobranch evolution and the origin of vertebrates.</title>
        <authorList>
            <person name="Hara Y"/>
            <person name="Yamaguchi K"/>
            <person name="Onimaru K"/>
            <person name="Kadota M"/>
            <person name="Koyanagi M"/>
            <person name="Keeley SD"/>
            <person name="Tatsumi K"/>
            <person name="Tanaka K"/>
            <person name="Motone F"/>
            <person name="Kageyama Y"/>
            <person name="Nozu R"/>
            <person name="Adachi N"/>
            <person name="Nishimura O"/>
            <person name="Nakagawa R"/>
            <person name="Tanegashima C"/>
            <person name="Kiyatake I"/>
            <person name="Matsumoto R"/>
            <person name="Murakumo K"/>
            <person name="Nishida K"/>
            <person name="Terakita A"/>
            <person name="Kuratani S"/>
            <person name="Sato K"/>
            <person name="Hyodo S Kuraku.S."/>
        </authorList>
    </citation>
    <scope>NUCLEOTIDE SEQUENCE [LARGE SCALE GENOMIC DNA]</scope>
</reference>
<evidence type="ECO:0000313" key="2">
    <source>
        <dbReference type="Proteomes" id="UP000288216"/>
    </source>
</evidence>
<gene>
    <name evidence="1" type="ORF">scyTo_0000437</name>
</gene>
<evidence type="ECO:0000313" key="1">
    <source>
        <dbReference type="EMBL" id="GCB65616.1"/>
    </source>
</evidence>
<sequence length="92" mass="10287">MIHFWIIREPWQCFHQQADILNDLKKNGRKRGSLVEIPTSPQYSFPIFSCTEALLMGSDSRPFNKATTGSKHDIPGAPLELSALICPVSACQ</sequence>
<dbReference type="EMBL" id="BFAA01000085">
    <property type="protein sequence ID" value="GCB65616.1"/>
    <property type="molecule type" value="Genomic_DNA"/>
</dbReference>
<name>A0A401NXM7_SCYTO</name>
<organism evidence="1 2">
    <name type="scientific">Scyliorhinus torazame</name>
    <name type="common">Cloudy catshark</name>
    <name type="synonym">Catulus torazame</name>
    <dbReference type="NCBI Taxonomy" id="75743"/>
    <lineage>
        <taxon>Eukaryota</taxon>
        <taxon>Metazoa</taxon>
        <taxon>Chordata</taxon>
        <taxon>Craniata</taxon>
        <taxon>Vertebrata</taxon>
        <taxon>Chondrichthyes</taxon>
        <taxon>Elasmobranchii</taxon>
        <taxon>Galeomorphii</taxon>
        <taxon>Galeoidea</taxon>
        <taxon>Carcharhiniformes</taxon>
        <taxon>Scyliorhinidae</taxon>
        <taxon>Scyliorhinus</taxon>
    </lineage>
</organism>
<protein>
    <submittedName>
        <fullName evidence="1">Uncharacterized protein</fullName>
    </submittedName>
</protein>
<keyword evidence="2" id="KW-1185">Reference proteome</keyword>
<proteinExistence type="predicted"/>
<dbReference type="Proteomes" id="UP000288216">
    <property type="component" value="Unassembled WGS sequence"/>
</dbReference>
<dbReference type="AlphaFoldDB" id="A0A401NXM7"/>
<accession>A0A401NXM7</accession>